<proteinExistence type="predicted"/>
<name>A0A8H3FJ12_9LECA</name>
<accession>A0A8H3FJ12</accession>
<dbReference type="AlphaFoldDB" id="A0A8H3FJ12"/>
<evidence type="ECO:0000313" key="2">
    <source>
        <dbReference type="EMBL" id="CAF9924600.1"/>
    </source>
</evidence>
<comment type="caution">
    <text evidence="2">The sequence shown here is derived from an EMBL/GenBank/DDBJ whole genome shotgun (WGS) entry which is preliminary data.</text>
</comment>
<feature type="signal peptide" evidence="1">
    <location>
        <begin position="1"/>
        <end position="18"/>
    </location>
</feature>
<organism evidence="2 3">
    <name type="scientific">Alectoria fallacina</name>
    <dbReference type="NCBI Taxonomy" id="1903189"/>
    <lineage>
        <taxon>Eukaryota</taxon>
        <taxon>Fungi</taxon>
        <taxon>Dikarya</taxon>
        <taxon>Ascomycota</taxon>
        <taxon>Pezizomycotina</taxon>
        <taxon>Lecanoromycetes</taxon>
        <taxon>OSLEUM clade</taxon>
        <taxon>Lecanoromycetidae</taxon>
        <taxon>Lecanorales</taxon>
        <taxon>Lecanorineae</taxon>
        <taxon>Parmeliaceae</taxon>
        <taxon>Alectoria</taxon>
    </lineage>
</organism>
<sequence>MFPKILCLMLYFPLLILAYPPGPRYTISPISAIARSANPPPTAIHAPTGDTLNRTACFCASRTWAVDRTYGFYYMISYYNAHLDQTYIIEPACQSRVSVNVQDTDSPKDKPVLQNECLRSRFYDPVKYCAGKDTDEKTFCYTLAGGPTRDAWAFGGQHRVGLPLEPEVNYPPNVVEEVCEASCEEHVGGMEMLKGDALEVLEGYYQLVGESLRGSVVFYPSIADMCEGCK</sequence>
<dbReference type="EMBL" id="CAJPDR010000192">
    <property type="protein sequence ID" value="CAF9924600.1"/>
    <property type="molecule type" value="Genomic_DNA"/>
</dbReference>
<reference evidence="2" key="1">
    <citation type="submission" date="2021-03" db="EMBL/GenBank/DDBJ databases">
        <authorList>
            <person name="Tagirdzhanova G."/>
        </authorList>
    </citation>
    <scope>NUCLEOTIDE SEQUENCE</scope>
</reference>
<keyword evidence="3" id="KW-1185">Reference proteome</keyword>
<protein>
    <submittedName>
        <fullName evidence="2">Uncharacterized protein</fullName>
    </submittedName>
</protein>
<evidence type="ECO:0000313" key="3">
    <source>
        <dbReference type="Proteomes" id="UP000664203"/>
    </source>
</evidence>
<keyword evidence="1" id="KW-0732">Signal</keyword>
<gene>
    <name evidence="2" type="ORF">ALECFALPRED_002799</name>
</gene>
<feature type="chain" id="PRO_5034986396" evidence="1">
    <location>
        <begin position="19"/>
        <end position="230"/>
    </location>
</feature>
<dbReference type="Proteomes" id="UP000664203">
    <property type="component" value="Unassembled WGS sequence"/>
</dbReference>
<evidence type="ECO:0000256" key="1">
    <source>
        <dbReference type="SAM" id="SignalP"/>
    </source>
</evidence>
<dbReference type="OrthoDB" id="10326704at2759"/>